<evidence type="ECO:0000313" key="3">
    <source>
        <dbReference type="Proteomes" id="UP000295783"/>
    </source>
</evidence>
<dbReference type="RefSeq" id="WP_133611594.1">
    <property type="nucleotide sequence ID" value="NZ_SNYW01000001.1"/>
</dbReference>
<protein>
    <submittedName>
        <fullName evidence="2">Xre family transcriptional regulator</fullName>
    </submittedName>
</protein>
<dbReference type="InterPro" id="IPR001387">
    <property type="entry name" value="Cro/C1-type_HTH"/>
</dbReference>
<gene>
    <name evidence="2" type="ORF">A8950_0181</name>
</gene>
<dbReference type="InterPro" id="IPR041413">
    <property type="entry name" value="MLTR_LBD"/>
</dbReference>
<dbReference type="GO" id="GO:0003677">
    <property type="term" value="F:DNA binding"/>
    <property type="evidence" value="ECO:0007669"/>
    <property type="project" value="InterPro"/>
</dbReference>
<dbReference type="Proteomes" id="UP000295783">
    <property type="component" value="Unassembled WGS sequence"/>
</dbReference>
<organism evidence="2 3">
    <name type="scientific">Dongia mobilis</name>
    <dbReference type="NCBI Taxonomy" id="578943"/>
    <lineage>
        <taxon>Bacteria</taxon>
        <taxon>Pseudomonadati</taxon>
        <taxon>Pseudomonadota</taxon>
        <taxon>Alphaproteobacteria</taxon>
        <taxon>Rhodospirillales</taxon>
        <taxon>Dongiaceae</taxon>
        <taxon>Dongia</taxon>
    </lineage>
</organism>
<dbReference type="EMBL" id="SNYW01000001">
    <property type="protein sequence ID" value="TDQ86489.1"/>
    <property type="molecule type" value="Genomic_DNA"/>
</dbReference>
<keyword evidence="3" id="KW-1185">Reference proteome</keyword>
<evidence type="ECO:0000313" key="2">
    <source>
        <dbReference type="EMBL" id="TDQ86489.1"/>
    </source>
</evidence>
<dbReference type="PANTHER" id="PTHR35010:SF4">
    <property type="entry name" value="BLL5781 PROTEIN"/>
    <property type="match status" value="1"/>
</dbReference>
<evidence type="ECO:0000259" key="1">
    <source>
        <dbReference type="PROSITE" id="PS50943"/>
    </source>
</evidence>
<dbReference type="PROSITE" id="PS50943">
    <property type="entry name" value="HTH_CROC1"/>
    <property type="match status" value="1"/>
</dbReference>
<comment type="caution">
    <text evidence="2">The sequence shown here is derived from an EMBL/GenBank/DDBJ whole genome shotgun (WGS) entry which is preliminary data.</text>
</comment>
<dbReference type="Pfam" id="PF01381">
    <property type="entry name" value="HTH_3"/>
    <property type="match status" value="1"/>
</dbReference>
<dbReference type="Gene3D" id="3.30.450.180">
    <property type="match status" value="1"/>
</dbReference>
<dbReference type="PANTHER" id="PTHR35010">
    <property type="entry name" value="BLL4672 PROTEIN-RELATED"/>
    <property type="match status" value="1"/>
</dbReference>
<dbReference type="AlphaFoldDB" id="A0A4R6WTC9"/>
<accession>A0A4R6WTC9</accession>
<dbReference type="OrthoDB" id="9785973at2"/>
<name>A0A4R6WTC9_9PROT</name>
<dbReference type="SMART" id="SM00530">
    <property type="entry name" value="HTH_XRE"/>
    <property type="match status" value="1"/>
</dbReference>
<dbReference type="Pfam" id="PF17765">
    <property type="entry name" value="MLTR_LBD"/>
    <property type="match status" value="1"/>
</dbReference>
<dbReference type="Gene3D" id="1.10.260.40">
    <property type="entry name" value="lambda repressor-like DNA-binding domains"/>
    <property type="match status" value="1"/>
</dbReference>
<feature type="domain" description="HTH cro/C1-type" evidence="1">
    <location>
        <begin position="21"/>
        <end position="75"/>
    </location>
</feature>
<reference evidence="2 3" key="1">
    <citation type="submission" date="2019-03" db="EMBL/GenBank/DDBJ databases">
        <title>Genomic Encyclopedia of Type Strains, Phase III (KMG-III): the genomes of soil and plant-associated and newly described type strains.</title>
        <authorList>
            <person name="Whitman W."/>
        </authorList>
    </citation>
    <scope>NUCLEOTIDE SEQUENCE [LARGE SCALE GENOMIC DNA]</scope>
    <source>
        <strain evidence="2 3">CGMCC 1.7660</strain>
    </source>
</reference>
<dbReference type="SUPFAM" id="SSF47413">
    <property type="entry name" value="lambda repressor-like DNA-binding domains"/>
    <property type="match status" value="1"/>
</dbReference>
<dbReference type="CDD" id="cd00093">
    <property type="entry name" value="HTH_XRE"/>
    <property type="match status" value="1"/>
</dbReference>
<dbReference type="InterPro" id="IPR010982">
    <property type="entry name" value="Lambda_DNA-bd_dom_sf"/>
</dbReference>
<sequence>MIAPRKQDLSRIAAPSIGDLVKHWRGLRRLSQLDLALSAGMSTRHLSFIETGRAAPSREMVMRLAAQLELPLRARNRLLLAAGFAPAYAERSIDDPDLAGIRAAIERLLAAQAPYPALAIDRHWNLLAANSSLTPLLAGAAPELTTPPVNVLRLALHPAGIAPRILNFAEWREHLMARLQRQIAASGDPVLGELAAELAAYPAAANSDVGSADEADIAVSLRLQGPTGPLAFLSTTMVFGAPHDVLLSELAIEIFLPADDATVAALQALAQ</sequence>
<proteinExistence type="predicted"/>